<protein>
    <submittedName>
        <fullName evidence="1">Uncharacterized protein</fullName>
    </submittedName>
</protein>
<comment type="caution">
    <text evidence="1">The sequence shown here is derived from an EMBL/GenBank/DDBJ whole genome shotgun (WGS) entry which is preliminary data.</text>
</comment>
<sequence>MFLCLMAMIKIPNDEDQAPLKKITYKKQILNRYDSRIDVVDALSNVTEVREKISNQLENLIFEFNAFVPNYLENIFNDEDQAPPKKNTYKEQALKSMERLREDIYDPPPFNPPFCSSHGKL</sequence>
<accession>A0A9J6B5S8</accession>
<dbReference type="AlphaFoldDB" id="A0A9J6B5S8"/>
<gene>
    <name evidence="1" type="ORF">H5410_003717</name>
</gene>
<dbReference type="EMBL" id="JACXVP010000001">
    <property type="protein sequence ID" value="KAG5632000.1"/>
    <property type="molecule type" value="Genomic_DNA"/>
</dbReference>
<keyword evidence="2" id="KW-1185">Reference proteome</keyword>
<organism evidence="1 2">
    <name type="scientific">Solanum commersonii</name>
    <name type="common">Commerson's wild potato</name>
    <name type="synonym">Commerson's nightshade</name>
    <dbReference type="NCBI Taxonomy" id="4109"/>
    <lineage>
        <taxon>Eukaryota</taxon>
        <taxon>Viridiplantae</taxon>
        <taxon>Streptophyta</taxon>
        <taxon>Embryophyta</taxon>
        <taxon>Tracheophyta</taxon>
        <taxon>Spermatophyta</taxon>
        <taxon>Magnoliopsida</taxon>
        <taxon>eudicotyledons</taxon>
        <taxon>Gunneridae</taxon>
        <taxon>Pentapetalae</taxon>
        <taxon>asterids</taxon>
        <taxon>lamiids</taxon>
        <taxon>Solanales</taxon>
        <taxon>Solanaceae</taxon>
        <taxon>Solanoideae</taxon>
        <taxon>Solaneae</taxon>
        <taxon>Solanum</taxon>
    </lineage>
</organism>
<evidence type="ECO:0000313" key="2">
    <source>
        <dbReference type="Proteomes" id="UP000824120"/>
    </source>
</evidence>
<name>A0A9J6B5S8_SOLCO</name>
<proteinExistence type="predicted"/>
<evidence type="ECO:0000313" key="1">
    <source>
        <dbReference type="EMBL" id="KAG5632000.1"/>
    </source>
</evidence>
<dbReference type="Proteomes" id="UP000824120">
    <property type="component" value="Chromosome 1"/>
</dbReference>
<reference evidence="1 2" key="1">
    <citation type="submission" date="2020-09" db="EMBL/GenBank/DDBJ databases">
        <title>De no assembly of potato wild relative species, Solanum commersonii.</title>
        <authorList>
            <person name="Cho K."/>
        </authorList>
    </citation>
    <scope>NUCLEOTIDE SEQUENCE [LARGE SCALE GENOMIC DNA]</scope>
    <source>
        <strain evidence="1">LZ3.2</strain>
        <tissue evidence="1">Leaf</tissue>
    </source>
</reference>